<dbReference type="Proteomes" id="UP000708208">
    <property type="component" value="Unassembled WGS sequence"/>
</dbReference>
<organism evidence="2 3">
    <name type="scientific">Allacma fusca</name>
    <dbReference type="NCBI Taxonomy" id="39272"/>
    <lineage>
        <taxon>Eukaryota</taxon>
        <taxon>Metazoa</taxon>
        <taxon>Ecdysozoa</taxon>
        <taxon>Arthropoda</taxon>
        <taxon>Hexapoda</taxon>
        <taxon>Collembola</taxon>
        <taxon>Symphypleona</taxon>
        <taxon>Sminthuridae</taxon>
        <taxon>Allacma</taxon>
    </lineage>
</organism>
<evidence type="ECO:0000256" key="1">
    <source>
        <dbReference type="SAM" id="MobiDB-lite"/>
    </source>
</evidence>
<evidence type="ECO:0000313" key="3">
    <source>
        <dbReference type="Proteomes" id="UP000708208"/>
    </source>
</evidence>
<gene>
    <name evidence="2" type="ORF">AFUS01_LOCUS14146</name>
</gene>
<evidence type="ECO:0000313" key="2">
    <source>
        <dbReference type="EMBL" id="CAG7725170.1"/>
    </source>
</evidence>
<proteinExistence type="predicted"/>
<protein>
    <submittedName>
        <fullName evidence="2">Uncharacterized protein</fullName>
    </submittedName>
</protein>
<accession>A0A8J2KEJ7</accession>
<feature type="compositionally biased region" description="Polar residues" evidence="1">
    <location>
        <begin position="134"/>
        <end position="163"/>
    </location>
</feature>
<name>A0A8J2KEJ7_9HEXA</name>
<feature type="region of interest" description="Disordered" evidence="1">
    <location>
        <begin position="131"/>
        <end position="163"/>
    </location>
</feature>
<dbReference type="EMBL" id="CAJVCH010118480">
    <property type="protein sequence ID" value="CAG7725170.1"/>
    <property type="molecule type" value="Genomic_DNA"/>
</dbReference>
<comment type="caution">
    <text evidence="2">The sequence shown here is derived from an EMBL/GenBank/DDBJ whole genome shotgun (WGS) entry which is preliminary data.</text>
</comment>
<reference evidence="2" key="1">
    <citation type="submission" date="2021-06" db="EMBL/GenBank/DDBJ databases">
        <authorList>
            <person name="Hodson N. C."/>
            <person name="Mongue J. A."/>
            <person name="Jaron S. K."/>
        </authorList>
    </citation>
    <scope>NUCLEOTIDE SEQUENCE</scope>
</reference>
<keyword evidence="3" id="KW-1185">Reference proteome</keyword>
<sequence>MSPMQTPLAMGEHHDEYPLSIDKSTIQTRLSEVFHKDEIIPLQEIIQPIISVCVEQTTSGHPLALVLHQEKLITQAEYIIYKNKPDDFHKQDYLYNEVLKMKVKRKIQYKWLFEALLDSGNGHIVEKLLGTLRTRPSNPPATESSANEINTPSDSPSQESDSLLPTNIEIGAHSVDPSEPGVVNDFRVQICRSENVDEVQKPCTPSNICWQTTVIFLTVALLGAVGTVGTFIVTSNAKNDQLSSTLLIPTETGTQSEPKRSSTLPERLETYSRNKTTTRPKKIRLSIGAPTDMQDLPNAEDIHLTINNTNGVPWENWSPQNADKVMSLKLYGTFSLPEIRHFLSIMDKVTSLCIYNSNELSCRKNIRKKSNELSNESSHLSAGISEARSITSHPKNIQFVTIGSPTDLPNLPERGELHLKISSSEELLWENWTPQNVKNVTLLRLNGTFSPSDIKHFLSIMSNLNTLCFDKLIGKFCDESLEENLIFT</sequence>
<dbReference type="AlphaFoldDB" id="A0A8J2KEJ7"/>